<dbReference type="EMBL" id="KB744640">
    <property type="protein sequence ID" value="EOA94696.1"/>
    <property type="molecule type" value="Genomic_DNA"/>
</dbReference>
<accession>R0JCI8</accession>
<gene>
    <name evidence="1" type="ORF">Anapl_13395</name>
</gene>
<sequence length="102" mass="11373">MLKLVLLAPSSISGREREDAAVLEFGQGRPTQQANTVLSDPPLPSVVLWYSPPLILDFLSALQGKDFPVRNKCHTADLFGRQQTKSILHGKQVLIYLLPEEY</sequence>
<evidence type="ECO:0000313" key="2">
    <source>
        <dbReference type="Proteomes" id="UP000296049"/>
    </source>
</evidence>
<protein>
    <submittedName>
        <fullName evidence="1">Uncharacterized protein</fullName>
    </submittedName>
</protein>
<reference evidence="2" key="1">
    <citation type="journal article" date="2013" name="Nat. Genet.">
        <title>The duck genome and transcriptome provide insight into an avian influenza virus reservoir species.</title>
        <authorList>
            <person name="Huang Y."/>
            <person name="Li Y."/>
            <person name="Burt D.W."/>
            <person name="Chen H."/>
            <person name="Zhang Y."/>
            <person name="Qian W."/>
            <person name="Kim H."/>
            <person name="Gan S."/>
            <person name="Zhao Y."/>
            <person name="Li J."/>
            <person name="Yi K."/>
            <person name="Feng H."/>
            <person name="Zhu P."/>
            <person name="Li B."/>
            <person name="Liu Q."/>
            <person name="Fairley S."/>
            <person name="Magor K.E."/>
            <person name="Du Z."/>
            <person name="Hu X."/>
            <person name="Goodman L."/>
            <person name="Tafer H."/>
            <person name="Vignal A."/>
            <person name="Lee T."/>
            <person name="Kim K.W."/>
            <person name="Sheng Z."/>
            <person name="An Y."/>
            <person name="Searle S."/>
            <person name="Herrero J."/>
            <person name="Groenen M.A."/>
            <person name="Crooijmans R.P."/>
            <person name="Faraut T."/>
            <person name="Cai Q."/>
            <person name="Webster R.G."/>
            <person name="Aldridge J.R."/>
            <person name="Warren W.C."/>
            <person name="Bartschat S."/>
            <person name="Kehr S."/>
            <person name="Marz M."/>
            <person name="Stadler P.F."/>
            <person name="Smith J."/>
            <person name="Kraus R.H."/>
            <person name="Zhao Y."/>
            <person name="Ren L."/>
            <person name="Fei J."/>
            <person name="Morisson M."/>
            <person name="Kaiser P."/>
            <person name="Griffin D.K."/>
            <person name="Rao M."/>
            <person name="Pitel F."/>
            <person name="Wang J."/>
            <person name="Li N."/>
        </authorList>
    </citation>
    <scope>NUCLEOTIDE SEQUENCE [LARGE SCALE GENOMIC DNA]</scope>
</reference>
<keyword evidence="2" id="KW-1185">Reference proteome</keyword>
<dbReference type="Proteomes" id="UP000296049">
    <property type="component" value="Unassembled WGS sequence"/>
</dbReference>
<dbReference type="AlphaFoldDB" id="R0JCI8"/>
<name>R0JCI8_ANAPL</name>
<evidence type="ECO:0000313" key="1">
    <source>
        <dbReference type="EMBL" id="EOA94696.1"/>
    </source>
</evidence>
<organism evidence="1 2">
    <name type="scientific">Anas platyrhynchos</name>
    <name type="common">Mallard</name>
    <name type="synonym">Anas boschas</name>
    <dbReference type="NCBI Taxonomy" id="8839"/>
    <lineage>
        <taxon>Eukaryota</taxon>
        <taxon>Metazoa</taxon>
        <taxon>Chordata</taxon>
        <taxon>Craniata</taxon>
        <taxon>Vertebrata</taxon>
        <taxon>Euteleostomi</taxon>
        <taxon>Archelosauria</taxon>
        <taxon>Archosauria</taxon>
        <taxon>Dinosauria</taxon>
        <taxon>Saurischia</taxon>
        <taxon>Theropoda</taxon>
        <taxon>Coelurosauria</taxon>
        <taxon>Aves</taxon>
        <taxon>Neognathae</taxon>
        <taxon>Galloanserae</taxon>
        <taxon>Anseriformes</taxon>
        <taxon>Anatidae</taxon>
        <taxon>Anatinae</taxon>
        <taxon>Anas</taxon>
    </lineage>
</organism>
<proteinExistence type="predicted"/>